<dbReference type="InterPro" id="IPR011701">
    <property type="entry name" value="MFS"/>
</dbReference>
<dbReference type="InterPro" id="IPR020846">
    <property type="entry name" value="MFS_dom"/>
</dbReference>
<feature type="compositionally biased region" description="Polar residues" evidence="7">
    <location>
        <begin position="33"/>
        <end position="44"/>
    </location>
</feature>
<name>W6MT28_9ASCO</name>
<comment type="subcellular location">
    <subcellularLocation>
        <location evidence="1">Membrane</location>
        <topology evidence="1">Multi-pass membrane protein</topology>
    </subcellularLocation>
</comment>
<dbReference type="GO" id="GO:0022857">
    <property type="term" value="F:transmembrane transporter activity"/>
    <property type="evidence" value="ECO:0007669"/>
    <property type="project" value="InterPro"/>
</dbReference>
<feature type="transmembrane region" description="Helical" evidence="8">
    <location>
        <begin position="487"/>
        <end position="507"/>
    </location>
</feature>
<feature type="transmembrane region" description="Helical" evidence="8">
    <location>
        <begin position="545"/>
        <end position="568"/>
    </location>
</feature>
<dbReference type="GO" id="GO:0005886">
    <property type="term" value="C:plasma membrane"/>
    <property type="evidence" value="ECO:0007669"/>
    <property type="project" value="TreeGrafter"/>
</dbReference>
<evidence type="ECO:0000256" key="1">
    <source>
        <dbReference type="ARBA" id="ARBA00004141"/>
    </source>
</evidence>
<feature type="transmembrane region" description="Helical" evidence="8">
    <location>
        <begin position="220"/>
        <end position="242"/>
    </location>
</feature>
<evidence type="ECO:0000256" key="5">
    <source>
        <dbReference type="ARBA" id="ARBA00023136"/>
    </source>
</evidence>
<feature type="compositionally biased region" description="Basic and acidic residues" evidence="7">
    <location>
        <begin position="23"/>
        <end position="32"/>
    </location>
</feature>
<feature type="transmembrane region" description="Helical" evidence="8">
    <location>
        <begin position="160"/>
        <end position="182"/>
    </location>
</feature>
<dbReference type="InterPro" id="IPR036259">
    <property type="entry name" value="MFS_trans_sf"/>
</dbReference>
<sequence>MGLGIWEPKGSPNVTGTIQMSLHKEEDQDETKQNSVAPNADGNPNTLNLVAVASSTAHSATTTLKTTKKGIVLHPQPHDNPNDPLNWPLWRRDMALIVLGFHCFIGGGQTPILAAGMTKIAKEFDKSPSNTSYLVGGFMLSLGFGSLFAAPTAILYGKRIIYLLGIVLAFGGAIWGACANSFGSLMGARVLMGIGFSPCESLPSATIAEIYFSHERAYRLGFYTMLLLGGKHLVPLLSGFVFDKLTRHWLFWIVAIIVGINLVLTVFFVPETFWDRTPTPNKRSQEETRQARQVAAERLRDALRRQDSFVSNHVPNSFAIPKPEEDDSLSINSLDSSLHNRTNLEIDPEARPVGLSHFTEPATTLSHDSVRKKTFLQELHVFSGRHTQDHWWMVFLRPFVLCAYPNVLYGSLIYTFAVVWLILISETISHLFVADPYDYSPTIIGLFYVAPFVGSILGSSIAGRLSDILVRKMVDRNDGVYEPEFRLVMIIPVFFTVVIGLMGFGWATQAHDLWIVPVVFFGILGFGCSLASTTAITYTVDCYRVFAAEGLVTLNVMKNVVGFLFSLFNNSFVDTKGSKTAFVTFGGIQIFLCLLGLGMYRYGKVLRRWNDEKEFMRYLYVKRE</sequence>
<dbReference type="FunFam" id="1.20.1720.10:FF:000009">
    <property type="entry name" value="MFS multidrug transporter"/>
    <property type="match status" value="1"/>
</dbReference>
<dbReference type="PANTHER" id="PTHR23502">
    <property type="entry name" value="MAJOR FACILITATOR SUPERFAMILY"/>
    <property type="match status" value="1"/>
</dbReference>
<feature type="transmembrane region" description="Helical" evidence="8">
    <location>
        <begin position="94"/>
        <end position="121"/>
    </location>
</feature>
<evidence type="ECO:0000259" key="9">
    <source>
        <dbReference type="PROSITE" id="PS50850"/>
    </source>
</evidence>
<organism evidence="10 11">
    <name type="scientific">Kuraishia capsulata CBS 1993</name>
    <dbReference type="NCBI Taxonomy" id="1382522"/>
    <lineage>
        <taxon>Eukaryota</taxon>
        <taxon>Fungi</taxon>
        <taxon>Dikarya</taxon>
        <taxon>Ascomycota</taxon>
        <taxon>Saccharomycotina</taxon>
        <taxon>Pichiomycetes</taxon>
        <taxon>Pichiales</taxon>
        <taxon>Pichiaceae</taxon>
        <taxon>Kuraishia</taxon>
    </lineage>
</organism>
<feature type="transmembrane region" description="Helical" evidence="8">
    <location>
        <begin position="443"/>
        <end position="466"/>
    </location>
</feature>
<dbReference type="AlphaFoldDB" id="W6MT28"/>
<protein>
    <recommendedName>
        <fullName evidence="9">Major facilitator superfamily (MFS) profile domain-containing protein</fullName>
    </recommendedName>
</protein>
<evidence type="ECO:0000256" key="3">
    <source>
        <dbReference type="ARBA" id="ARBA00022692"/>
    </source>
</evidence>
<dbReference type="Pfam" id="PF07690">
    <property type="entry name" value="MFS_1"/>
    <property type="match status" value="1"/>
</dbReference>
<dbReference type="SUPFAM" id="SSF103473">
    <property type="entry name" value="MFS general substrate transporter"/>
    <property type="match status" value="1"/>
</dbReference>
<dbReference type="OrthoDB" id="4500315at2759"/>
<keyword evidence="2" id="KW-0813">Transport</keyword>
<dbReference type="RefSeq" id="XP_022461871.1">
    <property type="nucleotide sequence ID" value="XM_022603529.1"/>
</dbReference>
<feature type="transmembrane region" description="Helical" evidence="8">
    <location>
        <begin position="248"/>
        <end position="269"/>
    </location>
</feature>
<evidence type="ECO:0000256" key="4">
    <source>
        <dbReference type="ARBA" id="ARBA00022989"/>
    </source>
</evidence>
<feature type="transmembrane region" description="Helical" evidence="8">
    <location>
        <begin position="580"/>
        <end position="600"/>
    </location>
</feature>
<feature type="transmembrane region" description="Helical" evidence="8">
    <location>
        <begin position="513"/>
        <end position="538"/>
    </location>
</feature>
<comment type="similarity">
    <text evidence="6">Belongs to the major facilitator superfamily. CAR1 family.</text>
</comment>
<evidence type="ECO:0000313" key="10">
    <source>
        <dbReference type="EMBL" id="CDK29889.1"/>
    </source>
</evidence>
<dbReference type="HOGENOM" id="CLU_008455_13_0_1"/>
<keyword evidence="11" id="KW-1185">Reference proteome</keyword>
<keyword evidence="4 8" id="KW-1133">Transmembrane helix</keyword>
<feature type="region of interest" description="Disordered" evidence="7">
    <location>
        <begin position="23"/>
        <end position="44"/>
    </location>
</feature>
<proteinExistence type="inferred from homology"/>
<dbReference type="Gene3D" id="1.20.1250.20">
    <property type="entry name" value="MFS general substrate transporter like domains"/>
    <property type="match status" value="1"/>
</dbReference>
<feature type="domain" description="Major facilitator superfamily (MFS) profile" evidence="9">
    <location>
        <begin position="95"/>
        <end position="604"/>
    </location>
</feature>
<reference evidence="10" key="2">
    <citation type="submission" date="2014-02" db="EMBL/GenBank/DDBJ databases">
        <title>Complete DNA sequence of /Kuraishia capsulata/ illustrates novel genomic features among budding yeasts (/Saccharomycotina/).</title>
        <authorList>
            <person name="Morales L."/>
            <person name="Noel B."/>
            <person name="Porcel B."/>
            <person name="Marcet-Houben M."/>
            <person name="Hullo M-F."/>
            <person name="Sacerdot C."/>
            <person name="Tekaia F."/>
            <person name="Leh-Louis V."/>
            <person name="Despons L."/>
            <person name="Khanna V."/>
            <person name="Aury J-M."/>
            <person name="Barbe V."/>
            <person name="Couloux A."/>
            <person name="Labadie K."/>
            <person name="Pelletier E."/>
            <person name="Souciet J-L."/>
            <person name="Boekhout T."/>
            <person name="Gabaldon T."/>
            <person name="Wincker P."/>
            <person name="Dujon B."/>
        </authorList>
    </citation>
    <scope>NUCLEOTIDE SEQUENCE</scope>
    <source>
        <strain evidence="10">CBS 1993</strain>
    </source>
</reference>
<dbReference type="PROSITE" id="PS50850">
    <property type="entry name" value="MFS"/>
    <property type="match status" value="1"/>
</dbReference>
<evidence type="ECO:0000256" key="7">
    <source>
        <dbReference type="SAM" id="MobiDB-lite"/>
    </source>
</evidence>
<evidence type="ECO:0000256" key="8">
    <source>
        <dbReference type="SAM" id="Phobius"/>
    </source>
</evidence>
<dbReference type="GeneID" id="34523259"/>
<dbReference type="EMBL" id="HG793131">
    <property type="protein sequence ID" value="CDK29889.1"/>
    <property type="molecule type" value="Genomic_DNA"/>
</dbReference>
<evidence type="ECO:0000256" key="6">
    <source>
        <dbReference type="ARBA" id="ARBA00038347"/>
    </source>
</evidence>
<feature type="transmembrane region" description="Helical" evidence="8">
    <location>
        <begin position="399"/>
        <end position="423"/>
    </location>
</feature>
<dbReference type="STRING" id="1382522.W6MT28"/>
<evidence type="ECO:0000313" key="11">
    <source>
        <dbReference type="Proteomes" id="UP000019384"/>
    </source>
</evidence>
<feature type="transmembrane region" description="Helical" evidence="8">
    <location>
        <begin position="133"/>
        <end position="154"/>
    </location>
</feature>
<gene>
    <name evidence="10" type="ORF">KUCA_T00005883001</name>
</gene>
<dbReference type="FunFam" id="1.20.1250.20:FF:000396">
    <property type="entry name" value="MFS general substrate transporter"/>
    <property type="match status" value="1"/>
</dbReference>
<evidence type="ECO:0000256" key="2">
    <source>
        <dbReference type="ARBA" id="ARBA00022448"/>
    </source>
</evidence>
<dbReference type="Gene3D" id="1.20.1720.10">
    <property type="entry name" value="Multidrug resistance protein D"/>
    <property type="match status" value="1"/>
</dbReference>
<keyword evidence="3 8" id="KW-0812">Transmembrane</keyword>
<reference evidence="10" key="1">
    <citation type="submission" date="2013-12" db="EMBL/GenBank/DDBJ databases">
        <authorList>
            <person name="Genoscope - CEA"/>
        </authorList>
    </citation>
    <scope>NUCLEOTIDE SEQUENCE</scope>
    <source>
        <strain evidence="10">CBS 1993</strain>
    </source>
</reference>
<accession>W6MT28</accession>
<keyword evidence="5 8" id="KW-0472">Membrane</keyword>
<dbReference type="PANTHER" id="PTHR23502:SF4">
    <property type="entry name" value="MAJOR FACILITATOR SUPERFAMILY (MFS) PROFILE DOMAIN-CONTAINING PROTEIN-RELATED"/>
    <property type="match status" value="1"/>
</dbReference>
<dbReference type="Proteomes" id="UP000019384">
    <property type="component" value="Unassembled WGS sequence"/>
</dbReference>